<dbReference type="SUPFAM" id="SSF46785">
    <property type="entry name" value="Winged helix' DNA-binding domain"/>
    <property type="match status" value="1"/>
</dbReference>
<dbReference type="Gene3D" id="1.10.10.10">
    <property type="entry name" value="Winged helix-like DNA-binding domain superfamily/Winged helix DNA-binding domain"/>
    <property type="match status" value="1"/>
</dbReference>
<dbReference type="RefSeq" id="WP_102243876.1">
    <property type="nucleotide sequence ID" value="NZ_CP025704.1"/>
</dbReference>
<dbReference type="OrthoDB" id="5294221at2"/>
<feature type="region of interest" description="Disordered" evidence="1">
    <location>
        <begin position="9"/>
        <end position="30"/>
    </location>
</feature>
<reference evidence="2 3" key="1">
    <citation type="submission" date="2018-01" db="EMBL/GenBank/DDBJ databases">
        <title>Complete genome sequence of Bacteriovorax stolpii DSM12778.</title>
        <authorList>
            <person name="Tang B."/>
            <person name="Chang J."/>
        </authorList>
    </citation>
    <scope>NUCLEOTIDE SEQUENCE [LARGE SCALE GENOMIC DNA]</scope>
    <source>
        <strain evidence="2 3">DSM 12778</strain>
    </source>
</reference>
<feature type="compositionally biased region" description="Basic and acidic residues" evidence="1">
    <location>
        <begin position="9"/>
        <end position="19"/>
    </location>
</feature>
<keyword evidence="3" id="KW-1185">Reference proteome</keyword>
<dbReference type="KEGG" id="bsto:C0V70_10830"/>
<dbReference type="Proteomes" id="UP000235584">
    <property type="component" value="Chromosome"/>
</dbReference>
<organism evidence="2 3">
    <name type="scientific">Bacteriovorax stolpii</name>
    <name type="common">Bdellovibrio stolpii</name>
    <dbReference type="NCBI Taxonomy" id="960"/>
    <lineage>
        <taxon>Bacteria</taxon>
        <taxon>Pseudomonadati</taxon>
        <taxon>Bdellovibrionota</taxon>
        <taxon>Bacteriovoracia</taxon>
        <taxon>Bacteriovoracales</taxon>
        <taxon>Bacteriovoracaceae</taxon>
        <taxon>Bacteriovorax</taxon>
    </lineage>
</organism>
<accession>A0A2K9NU19</accession>
<evidence type="ECO:0000313" key="2">
    <source>
        <dbReference type="EMBL" id="AUN98585.1"/>
    </source>
</evidence>
<name>A0A2K9NU19_BACTC</name>
<evidence type="ECO:0000256" key="1">
    <source>
        <dbReference type="SAM" id="MobiDB-lite"/>
    </source>
</evidence>
<sequence length="142" mass="16607">MVDIHSILADHRSKGKAEDNQDVGGSSIELGPSTSEIPDIFFDKIIVDYKLSRIEILVLMYIYRRVWCFPNLHRSHGISQMMSHTEMAKNLGLAIEDVYSSLRKLEEYDFIRTIRAGQYFSRRFFSKELDAIFNQTYDDFEI</sequence>
<protein>
    <submittedName>
        <fullName evidence="2">Uncharacterized protein</fullName>
    </submittedName>
</protein>
<dbReference type="InterPro" id="IPR036388">
    <property type="entry name" value="WH-like_DNA-bd_sf"/>
</dbReference>
<proteinExistence type="predicted"/>
<dbReference type="EMBL" id="CP025704">
    <property type="protein sequence ID" value="AUN98585.1"/>
    <property type="molecule type" value="Genomic_DNA"/>
</dbReference>
<dbReference type="InterPro" id="IPR036390">
    <property type="entry name" value="WH_DNA-bd_sf"/>
</dbReference>
<gene>
    <name evidence="2" type="ORF">C0V70_10830</name>
</gene>
<dbReference type="AlphaFoldDB" id="A0A2K9NU19"/>
<evidence type="ECO:0000313" key="3">
    <source>
        <dbReference type="Proteomes" id="UP000235584"/>
    </source>
</evidence>